<keyword evidence="9" id="KW-0812">Transmembrane</keyword>
<dbReference type="PANTHER" id="PTHR16485">
    <property type="entry name" value="MICROFIBRILLAR-ASSOCIATED PROTEIN 2"/>
    <property type="match status" value="1"/>
</dbReference>
<keyword evidence="5" id="KW-0732">Signal</keyword>
<dbReference type="OrthoDB" id="9446021at2759"/>
<accession>A0A8C9NMV5</accession>
<feature type="compositionally biased region" description="Polar residues" evidence="8">
    <location>
        <begin position="150"/>
        <end position="159"/>
    </location>
</feature>
<keyword evidence="4" id="KW-0272">Extracellular matrix</keyword>
<keyword evidence="6" id="KW-1015">Disulfide bond</keyword>
<feature type="transmembrane region" description="Helical" evidence="9">
    <location>
        <begin position="21"/>
        <end position="43"/>
    </location>
</feature>
<dbReference type="Ensembl" id="ENSSCAT00000023714.1">
    <property type="protein sequence ID" value="ENSSCAP00000021260.1"/>
    <property type="gene ID" value="ENSSCAG00000015300.1"/>
</dbReference>
<dbReference type="AlphaFoldDB" id="A0A8C9NMV5"/>
<evidence type="ECO:0000313" key="10">
    <source>
        <dbReference type="Ensembl" id="ENSSCAP00000021260.1"/>
    </source>
</evidence>
<dbReference type="GO" id="GO:0001527">
    <property type="term" value="C:microfibril"/>
    <property type="evidence" value="ECO:0007669"/>
    <property type="project" value="InterPro"/>
</dbReference>
<sequence>MRVWAAALRSPPHSTCMMIPYPSISLASWFFFSFFSFFFFPLFPELYFEDNQKENVFWVWLHVIYPIAKVGGRRRGKTERLLLKGVEAEGCRMKTSGTCILFCVLTLFLSAADWFPWMVNGQEPESATGGVTPDSSGAAATPPALLPPVQSDSEATTASSDCREEKFPCTRLYSVHKPVKQCISYLCVTSVRRMYVINKEVCTRIICKENEVMQDEICRQLAGLPPRRLRRSGQPLPLPCRQLLEQQHRPDAL</sequence>
<evidence type="ECO:0000256" key="3">
    <source>
        <dbReference type="ARBA" id="ARBA00022525"/>
    </source>
</evidence>
<evidence type="ECO:0000256" key="5">
    <source>
        <dbReference type="ARBA" id="ARBA00022729"/>
    </source>
</evidence>
<dbReference type="PANTHER" id="PTHR16485:SF6">
    <property type="entry name" value="MICROFIBRILLAR-ASSOCIATED PROTEIN 5"/>
    <property type="match status" value="1"/>
</dbReference>
<dbReference type="InterPro" id="IPR008673">
    <property type="entry name" value="MAGP"/>
</dbReference>
<evidence type="ECO:0000256" key="6">
    <source>
        <dbReference type="ARBA" id="ARBA00023157"/>
    </source>
</evidence>
<dbReference type="CTD" id="8076"/>
<keyword evidence="11" id="KW-1185">Reference proteome</keyword>
<evidence type="ECO:0000256" key="1">
    <source>
        <dbReference type="ARBA" id="ARBA00004498"/>
    </source>
</evidence>
<dbReference type="GO" id="GO:0048048">
    <property type="term" value="P:embryonic eye morphogenesis"/>
    <property type="evidence" value="ECO:0007669"/>
    <property type="project" value="TreeGrafter"/>
</dbReference>
<keyword evidence="9" id="KW-0472">Membrane</keyword>
<keyword evidence="3" id="KW-0964">Secreted</keyword>
<evidence type="ECO:0000256" key="7">
    <source>
        <dbReference type="ARBA" id="ARBA00023180"/>
    </source>
</evidence>
<evidence type="ECO:0000313" key="11">
    <source>
        <dbReference type="Proteomes" id="UP000694409"/>
    </source>
</evidence>
<gene>
    <name evidence="10" type="primary">MFAP5</name>
</gene>
<dbReference type="OMA" id="DCREEQF"/>
<dbReference type="GeneID" id="103812488"/>
<dbReference type="Proteomes" id="UP000694409">
    <property type="component" value="Unassembled WGS sequence"/>
</dbReference>
<name>A0A8C9NMV5_SERCA</name>
<dbReference type="Pfam" id="PF05507">
    <property type="entry name" value="MAGP"/>
    <property type="match status" value="1"/>
</dbReference>
<comment type="similarity">
    <text evidence="2">Belongs to the MFAP family.</text>
</comment>
<reference evidence="10" key="2">
    <citation type="submission" date="2025-09" db="UniProtKB">
        <authorList>
            <consortium name="Ensembl"/>
        </authorList>
    </citation>
    <scope>IDENTIFICATION</scope>
</reference>
<protein>
    <submittedName>
        <fullName evidence="10">Microfibril associated protein 5</fullName>
    </submittedName>
</protein>
<comment type="subcellular location">
    <subcellularLocation>
        <location evidence="1">Secreted</location>
        <location evidence="1">Extracellular space</location>
        <location evidence="1">Extracellular matrix</location>
    </subcellularLocation>
</comment>
<evidence type="ECO:0000256" key="2">
    <source>
        <dbReference type="ARBA" id="ARBA00005317"/>
    </source>
</evidence>
<dbReference type="KEGG" id="scan:103812488"/>
<keyword evidence="7" id="KW-0325">Glycoprotein</keyword>
<proteinExistence type="inferred from homology"/>
<evidence type="ECO:0000256" key="9">
    <source>
        <dbReference type="SAM" id="Phobius"/>
    </source>
</evidence>
<evidence type="ECO:0000256" key="8">
    <source>
        <dbReference type="SAM" id="MobiDB-lite"/>
    </source>
</evidence>
<dbReference type="GeneTree" id="ENSGT00390000017736"/>
<keyword evidence="9" id="KW-1133">Transmembrane helix</keyword>
<feature type="region of interest" description="Disordered" evidence="8">
    <location>
        <begin position="125"/>
        <end position="159"/>
    </location>
</feature>
<reference evidence="10" key="1">
    <citation type="submission" date="2025-08" db="UniProtKB">
        <authorList>
            <consortium name="Ensembl"/>
        </authorList>
    </citation>
    <scope>IDENTIFICATION</scope>
</reference>
<evidence type="ECO:0000256" key="4">
    <source>
        <dbReference type="ARBA" id="ARBA00022530"/>
    </source>
</evidence>
<organism evidence="10 11">
    <name type="scientific">Serinus canaria</name>
    <name type="common">Island canary</name>
    <name type="synonym">Fringilla canaria</name>
    <dbReference type="NCBI Taxonomy" id="9135"/>
    <lineage>
        <taxon>Eukaryota</taxon>
        <taxon>Metazoa</taxon>
        <taxon>Chordata</taxon>
        <taxon>Craniata</taxon>
        <taxon>Vertebrata</taxon>
        <taxon>Euteleostomi</taxon>
        <taxon>Archelosauria</taxon>
        <taxon>Archosauria</taxon>
        <taxon>Dinosauria</taxon>
        <taxon>Saurischia</taxon>
        <taxon>Theropoda</taxon>
        <taxon>Coelurosauria</taxon>
        <taxon>Aves</taxon>
        <taxon>Neognathae</taxon>
        <taxon>Neoaves</taxon>
        <taxon>Telluraves</taxon>
        <taxon>Australaves</taxon>
        <taxon>Passeriformes</taxon>
        <taxon>Passeroidea</taxon>
        <taxon>Fringillidae</taxon>
        <taxon>Carduelinae</taxon>
        <taxon>Serinus</taxon>
    </lineage>
</organism>